<dbReference type="EMBL" id="JBHSMT010000021">
    <property type="protein sequence ID" value="MFC5474687.1"/>
    <property type="molecule type" value="Genomic_DNA"/>
</dbReference>
<accession>A0ABW0MC91</accession>
<dbReference type="Proteomes" id="UP001596045">
    <property type="component" value="Unassembled WGS sequence"/>
</dbReference>
<reference evidence="2" key="1">
    <citation type="journal article" date="2019" name="Int. J. Syst. Evol. Microbiol.">
        <title>The Global Catalogue of Microorganisms (GCM) 10K type strain sequencing project: providing services to taxonomists for standard genome sequencing and annotation.</title>
        <authorList>
            <consortium name="The Broad Institute Genomics Platform"/>
            <consortium name="The Broad Institute Genome Sequencing Center for Infectious Disease"/>
            <person name="Wu L."/>
            <person name="Ma J."/>
        </authorList>
    </citation>
    <scope>NUCLEOTIDE SEQUENCE [LARGE SCALE GENOMIC DNA]</scope>
    <source>
        <strain evidence="2">JCM 17066</strain>
    </source>
</reference>
<name>A0ABW0MC91_9BURK</name>
<sequence length="67" mass="7247">MHITLAVLPITQPTVVARLGNSIAYTPDSMGNRFSEQVKDPSGALARQTSRVIDALNRLKQITGAQQ</sequence>
<comment type="caution">
    <text evidence="1">The sequence shown here is derived from an EMBL/GenBank/DDBJ whole genome shotgun (WGS) entry which is preliminary data.</text>
</comment>
<proteinExistence type="predicted"/>
<keyword evidence="2" id="KW-1185">Reference proteome</keyword>
<organism evidence="1 2">
    <name type="scientific">Paraherbaspirillum soli</name>
    <dbReference type="NCBI Taxonomy" id="631222"/>
    <lineage>
        <taxon>Bacteria</taxon>
        <taxon>Pseudomonadati</taxon>
        <taxon>Pseudomonadota</taxon>
        <taxon>Betaproteobacteria</taxon>
        <taxon>Burkholderiales</taxon>
        <taxon>Oxalobacteraceae</taxon>
        <taxon>Paraherbaspirillum</taxon>
    </lineage>
</organism>
<dbReference type="RefSeq" id="WP_378997794.1">
    <property type="nucleotide sequence ID" value="NZ_JBHSMT010000021.1"/>
</dbReference>
<evidence type="ECO:0000313" key="2">
    <source>
        <dbReference type="Proteomes" id="UP001596045"/>
    </source>
</evidence>
<evidence type="ECO:0000313" key="1">
    <source>
        <dbReference type="EMBL" id="MFC5474687.1"/>
    </source>
</evidence>
<protein>
    <submittedName>
        <fullName evidence="1">Uncharacterized protein</fullName>
    </submittedName>
</protein>
<gene>
    <name evidence="1" type="ORF">ACFPM8_12055</name>
</gene>